<evidence type="ECO:0000256" key="2">
    <source>
        <dbReference type="SAM" id="SignalP"/>
    </source>
</evidence>
<feature type="domain" description="Sialate O-acetylesterase" evidence="3">
    <location>
        <begin position="279"/>
        <end position="395"/>
    </location>
</feature>
<keyword evidence="1" id="KW-0378">Hydrolase</keyword>
<dbReference type="InterPro" id="IPR036514">
    <property type="entry name" value="SGNH_hydro_sf"/>
</dbReference>
<dbReference type="EMBL" id="CP047593">
    <property type="protein sequence ID" value="QHI69945.1"/>
    <property type="molecule type" value="Genomic_DNA"/>
</dbReference>
<dbReference type="RefSeq" id="WP_160629126.1">
    <property type="nucleotide sequence ID" value="NZ_CP047593.1"/>
</dbReference>
<evidence type="ECO:0000259" key="3">
    <source>
        <dbReference type="Pfam" id="PF03629"/>
    </source>
</evidence>
<dbReference type="Proteomes" id="UP000464954">
    <property type="component" value="Chromosome"/>
</dbReference>
<feature type="chain" id="PRO_5026872626" description="Sialate O-acetylesterase domain-containing protein" evidence="2">
    <location>
        <begin position="19"/>
        <end position="509"/>
    </location>
</feature>
<accession>A0A6P1MFU5</accession>
<dbReference type="GO" id="GO:0005975">
    <property type="term" value="P:carbohydrate metabolic process"/>
    <property type="evidence" value="ECO:0007669"/>
    <property type="project" value="TreeGrafter"/>
</dbReference>
<proteinExistence type="predicted"/>
<organism evidence="4 5">
    <name type="scientific">Tichowtungia aerotolerans</name>
    <dbReference type="NCBI Taxonomy" id="2697043"/>
    <lineage>
        <taxon>Bacteria</taxon>
        <taxon>Pseudomonadati</taxon>
        <taxon>Kiritimatiellota</taxon>
        <taxon>Tichowtungiia</taxon>
        <taxon>Tichowtungiales</taxon>
        <taxon>Tichowtungiaceae</taxon>
        <taxon>Tichowtungia</taxon>
    </lineage>
</organism>
<dbReference type="Gene3D" id="3.40.50.1110">
    <property type="entry name" value="SGNH hydrolase"/>
    <property type="match status" value="1"/>
</dbReference>
<dbReference type="SUPFAM" id="SSF52266">
    <property type="entry name" value="SGNH hydrolase"/>
    <property type="match status" value="1"/>
</dbReference>
<reference evidence="4 5" key="1">
    <citation type="submission" date="2020-01" db="EMBL/GenBank/DDBJ databases">
        <title>Ponticoccus aerotolerans gen. nov., sp. nov., an anaerobic bacterium and proposal of Ponticoccusceae fam. nov., Ponticoccusles ord. nov. and Ponticoccuse classis nov. in the phylum Kiritimatiellaeota.</title>
        <authorList>
            <person name="Zhou L.Y."/>
            <person name="Du Z.J."/>
        </authorList>
    </citation>
    <scope>NUCLEOTIDE SEQUENCE [LARGE SCALE GENOMIC DNA]</scope>
    <source>
        <strain evidence="4 5">S-5007</strain>
    </source>
</reference>
<dbReference type="PANTHER" id="PTHR22901:SF0">
    <property type="entry name" value="SIALATE O-ACETYLESTERASE"/>
    <property type="match status" value="1"/>
</dbReference>
<dbReference type="PANTHER" id="PTHR22901">
    <property type="entry name" value="SIALATE O-ACETYLESTERASE"/>
    <property type="match status" value="1"/>
</dbReference>
<feature type="signal peptide" evidence="2">
    <location>
        <begin position="1"/>
        <end position="18"/>
    </location>
</feature>
<feature type="domain" description="Sialate O-acetylesterase" evidence="3">
    <location>
        <begin position="105"/>
        <end position="207"/>
    </location>
</feature>
<dbReference type="Gene3D" id="2.60.40.10">
    <property type="entry name" value="Immunoglobulins"/>
    <property type="match status" value="1"/>
</dbReference>
<evidence type="ECO:0000256" key="1">
    <source>
        <dbReference type="ARBA" id="ARBA00022801"/>
    </source>
</evidence>
<name>A0A6P1MFU5_9BACT</name>
<evidence type="ECO:0000313" key="5">
    <source>
        <dbReference type="Proteomes" id="UP000464954"/>
    </source>
</evidence>
<protein>
    <recommendedName>
        <fullName evidence="3">Sialate O-acetylesterase domain-containing protein</fullName>
    </recommendedName>
</protein>
<dbReference type="InterPro" id="IPR039329">
    <property type="entry name" value="SIAE"/>
</dbReference>
<evidence type="ECO:0000313" key="4">
    <source>
        <dbReference type="EMBL" id="QHI69945.1"/>
    </source>
</evidence>
<dbReference type="InterPro" id="IPR013783">
    <property type="entry name" value="Ig-like_fold"/>
</dbReference>
<keyword evidence="2" id="KW-0732">Signal</keyword>
<dbReference type="KEGG" id="taer:GT409_10940"/>
<gene>
    <name evidence="4" type="ORF">GT409_10940</name>
</gene>
<keyword evidence="5" id="KW-1185">Reference proteome</keyword>
<dbReference type="Pfam" id="PF03629">
    <property type="entry name" value="SASA"/>
    <property type="match status" value="2"/>
</dbReference>
<dbReference type="InterPro" id="IPR005181">
    <property type="entry name" value="SASA"/>
</dbReference>
<dbReference type="AlphaFoldDB" id="A0A6P1MFU5"/>
<dbReference type="GO" id="GO:0001681">
    <property type="term" value="F:sialate O-acetylesterase activity"/>
    <property type="evidence" value="ECO:0007669"/>
    <property type="project" value="InterPro"/>
</dbReference>
<sequence length="509" mass="55376">MLNKTICILSVLAQFACAELGFAPVFNDGAVLQCEMPVNIWGTADPGATVTVSFAGQTKTAVADSSKHWKIVLDPMSASSEPRELSVLSSVGNQKSSIDNVVVGEVWLASGQSNMAFGLGGDKQGAKWTAKTLPELHYILVPRKTGIPVERDYTSKELAWKSFKPGQSGPMSAVAFYFAKEIKDATGRQVGIIQSAAAGTPIQAWTPISALDAHPRLKPFADNIRAGIARGRSKEVCLAEVEADHQWYLANREWQKTKEGPQPVRSKVKAGNPWFHRSPTVLYKNMIEPLTQYTVRGILWYQGENNIGNPPEYQVMFPAMIEAWRSAWNRPDLPFLFVQLPGWSSPAPWAEFRAAQAVARETLGNVGMAVAIDCGEKNDIHPKNKQPVGERLARLALADVYGQDVVSRGPLFQTLKKVSGRIQVVFQCSGNGLKTSDGKADLPGFEVAGVDGVYHAALAHIVGKDTVDLVCSDVRKPVSVRYAWASWIEPPVTLQNSAGLPAEPFQGDL</sequence>